<sequence>MVTRHDIENSHVVQKSKQDFLIQYYRLLSNYNPSEIINTDQSGVEKEVYSSRTLSAIGMKTIYGIVSSKNANTHSYTIQPSISLDGKVVGPILLCLQEVN</sequence>
<feature type="non-terminal residue" evidence="1">
    <location>
        <position position="100"/>
    </location>
</feature>
<organism evidence="1 3">
    <name type="scientific">Adineta steineri</name>
    <dbReference type="NCBI Taxonomy" id="433720"/>
    <lineage>
        <taxon>Eukaryota</taxon>
        <taxon>Metazoa</taxon>
        <taxon>Spiralia</taxon>
        <taxon>Gnathifera</taxon>
        <taxon>Rotifera</taxon>
        <taxon>Eurotatoria</taxon>
        <taxon>Bdelloidea</taxon>
        <taxon>Adinetida</taxon>
        <taxon>Adinetidae</taxon>
        <taxon>Adineta</taxon>
    </lineage>
</organism>
<dbReference type="Proteomes" id="UP000663844">
    <property type="component" value="Unassembled WGS sequence"/>
</dbReference>
<gene>
    <name evidence="1" type="ORF">JYZ213_LOCUS45006</name>
    <name evidence="2" type="ORF">OXD698_LOCUS40788</name>
</gene>
<dbReference type="AlphaFoldDB" id="A0A815V5P7"/>
<dbReference type="EMBL" id="CAJOAZ010009256">
    <property type="protein sequence ID" value="CAF4200014.1"/>
    <property type="molecule type" value="Genomic_DNA"/>
</dbReference>
<accession>A0A815V5P7</accession>
<evidence type="ECO:0000313" key="1">
    <source>
        <dbReference type="EMBL" id="CAF1528770.1"/>
    </source>
</evidence>
<reference evidence="1" key="1">
    <citation type="submission" date="2021-02" db="EMBL/GenBank/DDBJ databases">
        <authorList>
            <person name="Nowell W R."/>
        </authorList>
    </citation>
    <scope>NUCLEOTIDE SEQUENCE</scope>
</reference>
<proteinExistence type="predicted"/>
<evidence type="ECO:0000313" key="2">
    <source>
        <dbReference type="EMBL" id="CAF4200014.1"/>
    </source>
</evidence>
<comment type="caution">
    <text evidence="1">The sequence shown here is derived from an EMBL/GenBank/DDBJ whole genome shotgun (WGS) entry which is preliminary data.</text>
</comment>
<name>A0A815V5P7_9BILA</name>
<evidence type="ECO:0000313" key="3">
    <source>
        <dbReference type="Proteomes" id="UP000663845"/>
    </source>
</evidence>
<dbReference type="EMBL" id="CAJNOG010003280">
    <property type="protein sequence ID" value="CAF1528770.1"/>
    <property type="molecule type" value="Genomic_DNA"/>
</dbReference>
<dbReference type="Proteomes" id="UP000663845">
    <property type="component" value="Unassembled WGS sequence"/>
</dbReference>
<protein>
    <submittedName>
        <fullName evidence="1">Uncharacterized protein</fullName>
    </submittedName>
</protein>